<organism evidence="2 3">
    <name type="scientific">Aspergillus fijiensis CBS 313.89</name>
    <dbReference type="NCBI Taxonomy" id="1448319"/>
    <lineage>
        <taxon>Eukaryota</taxon>
        <taxon>Fungi</taxon>
        <taxon>Dikarya</taxon>
        <taxon>Ascomycota</taxon>
        <taxon>Pezizomycotina</taxon>
        <taxon>Eurotiomycetes</taxon>
        <taxon>Eurotiomycetidae</taxon>
        <taxon>Eurotiales</taxon>
        <taxon>Aspergillaceae</taxon>
        <taxon>Aspergillus</taxon>
    </lineage>
</organism>
<protein>
    <submittedName>
        <fullName evidence="2">Uncharacterized protein</fullName>
    </submittedName>
</protein>
<keyword evidence="3" id="KW-1185">Reference proteome</keyword>
<dbReference type="GeneID" id="63857504"/>
<gene>
    <name evidence="2" type="ORF">BO72DRAFT_26650</name>
</gene>
<name>A0A8G1RVK4_9EURO</name>
<dbReference type="EMBL" id="KZ824631">
    <property type="protein sequence ID" value="RAK80019.1"/>
    <property type="molecule type" value="Genomic_DNA"/>
</dbReference>
<dbReference type="AlphaFoldDB" id="A0A8G1RVK4"/>
<evidence type="ECO:0000313" key="3">
    <source>
        <dbReference type="Proteomes" id="UP000249789"/>
    </source>
</evidence>
<proteinExistence type="predicted"/>
<reference evidence="2 3" key="1">
    <citation type="submission" date="2018-02" db="EMBL/GenBank/DDBJ databases">
        <title>The genomes of Aspergillus section Nigri reveals drivers in fungal speciation.</title>
        <authorList>
            <consortium name="DOE Joint Genome Institute"/>
            <person name="Vesth T.C."/>
            <person name="Nybo J."/>
            <person name="Theobald S."/>
            <person name="Brandl J."/>
            <person name="Frisvad J.C."/>
            <person name="Nielsen K.F."/>
            <person name="Lyhne E.K."/>
            <person name="Kogle M.E."/>
            <person name="Kuo A."/>
            <person name="Riley R."/>
            <person name="Clum A."/>
            <person name="Nolan M."/>
            <person name="Lipzen A."/>
            <person name="Salamov A."/>
            <person name="Henrissat B."/>
            <person name="Wiebenga A."/>
            <person name="De vries R.P."/>
            <person name="Grigoriev I.V."/>
            <person name="Mortensen U.H."/>
            <person name="Andersen M.R."/>
            <person name="Baker S.E."/>
        </authorList>
    </citation>
    <scope>NUCLEOTIDE SEQUENCE [LARGE SCALE GENOMIC DNA]</scope>
    <source>
        <strain evidence="2 3">CBS 313.89</strain>
    </source>
</reference>
<evidence type="ECO:0000256" key="1">
    <source>
        <dbReference type="SAM" id="MobiDB-lite"/>
    </source>
</evidence>
<dbReference type="RefSeq" id="XP_040804029.1">
    <property type="nucleotide sequence ID" value="XM_040940171.1"/>
</dbReference>
<evidence type="ECO:0000313" key="2">
    <source>
        <dbReference type="EMBL" id="RAK80019.1"/>
    </source>
</evidence>
<feature type="compositionally biased region" description="Basic residues" evidence="1">
    <location>
        <begin position="1"/>
        <end position="11"/>
    </location>
</feature>
<feature type="compositionally biased region" description="Polar residues" evidence="1">
    <location>
        <begin position="12"/>
        <end position="35"/>
    </location>
</feature>
<dbReference type="Proteomes" id="UP000249789">
    <property type="component" value="Unassembled WGS sequence"/>
</dbReference>
<dbReference type="VEuPathDB" id="FungiDB:BO72DRAFT_26650"/>
<feature type="region of interest" description="Disordered" evidence="1">
    <location>
        <begin position="1"/>
        <end position="35"/>
    </location>
</feature>
<sequence length="98" mass="10635">MSHLIAGRRRSQLPSSPPHTNLRPSSGPSPTVQTPISSTLQEVEFPANISELRARLEGVIGEGSTVESPALNDITTQRGISFWLSPMTEWRPCVPTAD</sequence>
<accession>A0A8G1RVK4</accession>